<dbReference type="InterPro" id="IPR036566">
    <property type="entry name" value="PYNP-like_C_sf"/>
</dbReference>
<feature type="transmembrane region" description="Helical" evidence="2">
    <location>
        <begin position="21"/>
        <end position="43"/>
    </location>
</feature>
<evidence type="ECO:0000313" key="4">
    <source>
        <dbReference type="Proteomes" id="UP001209257"/>
    </source>
</evidence>
<accession>A0ABT2VM31</accession>
<name>A0ABT2VM31_9ALTE</name>
<keyword evidence="2" id="KW-0812">Transmembrane</keyword>
<organism evidence="3 4">
    <name type="scientific">Alteromonas salexigens</name>
    <dbReference type="NCBI Taxonomy" id="2982530"/>
    <lineage>
        <taxon>Bacteria</taxon>
        <taxon>Pseudomonadati</taxon>
        <taxon>Pseudomonadota</taxon>
        <taxon>Gammaproteobacteria</taxon>
        <taxon>Alteromonadales</taxon>
        <taxon>Alteromonadaceae</taxon>
        <taxon>Alteromonas/Salinimonas group</taxon>
        <taxon>Alteromonas</taxon>
    </lineage>
</organism>
<feature type="transmembrane region" description="Helical" evidence="2">
    <location>
        <begin position="144"/>
        <end position="164"/>
    </location>
</feature>
<keyword evidence="4" id="KW-1185">Reference proteome</keyword>
<dbReference type="EMBL" id="JAOTJC010000006">
    <property type="protein sequence ID" value="MCU7554314.1"/>
    <property type="molecule type" value="Genomic_DNA"/>
</dbReference>
<reference evidence="4" key="1">
    <citation type="submission" date="2023-07" db="EMBL/GenBank/DDBJ databases">
        <title>Study on multiphase classification of strain Alteromonas salexigens isolated from the Yellow Sea.</title>
        <authorList>
            <person name="Sun L."/>
        </authorList>
    </citation>
    <scope>NUCLEOTIDE SEQUENCE [LARGE SCALE GENOMIC DNA]</scope>
    <source>
        <strain evidence="4">ASW11-19</strain>
    </source>
</reference>
<proteinExistence type="predicted"/>
<dbReference type="InterPro" id="IPR018723">
    <property type="entry name" value="DUF2254_membrane"/>
</dbReference>
<protein>
    <submittedName>
        <fullName evidence="3">DUF2254 domain-containing protein</fullName>
    </submittedName>
</protein>
<dbReference type="Proteomes" id="UP001209257">
    <property type="component" value="Unassembled WGS sequence"/>
</dbReference>
<dbReference type="RefSeq" id="WP_262992991.1">
    <property type="nucleotide sequence ID" value="NZ_JAOTJC010000006.1"/>
</dbReference>
<dbReference type="Pfam" id="PF10011">
    <property type="entry name" value="DUF2254"/>
    <property type="match status" value="1"/>
</dbReference>
<dbReference type="SUPFAM" id="SSF54680">
    <property type="entry name" value="Pyrimidine nucleoside phosphorylase C-terminal domain"/>
    <property type="match status" value="1"/>
</dbReference>
<feature type="transmembrane region" description="Helical" evidence="2">
    <location>
        <begin position="63"/>
        <end position="92"/>
    </location>
</feature>
<comment type="caution">
    <text evidence="3">The sequence shown here is derived from an EMBL/GenBank/DDBJ whole genome shotgun (WGS) entry which is preliminary data.</text>
</comment>
<keyword evidence="2" id="KW-1133">Transmembrane helix</keyword>
<keyword evidence="1" id="KW-0808">Transferase</keyword>
<evidence type="ECO:0000313" key="3">
    <source>
        <dbReference type="EMBL" id="MCU7554314.1"/>
    </source>
</evidence>
<evidence type="ECO:0000256" key="2">
    <source>
        <dbReference type="SAM" id="Phobius"/>
    </source>
</evidence>
<gene>
    <name evidence="3" type="ORF">OCL06_06860</name>
</gene>
<keyword evidence="2" id="KW-0472">Membrane</keyword>
<feature type="transmembrane region" description="Helical" evidence="2">
    <location>
        <begin position="113"/>
        <end position="132"/>
    </location>
</feature>
<evidence type="ECO:0000256" key="1">
    <source>
        <dbReference type="ARBA" id="ARBA00022679"/>
    </source>
</evidence>
<sequence length="435" mass="47642">MNTHGLSNRIRTTWESLSTSYWFIPLCMMLFSALLCGACLFLLQRTTLPDWLLTFIPLVTQEGAQQVLGTLASSIITVTSIAFSMTIVALTLASSQFGPRLIRTFMVDRGTQVVLGMLVSSFLFCLLALHYISAVQENQDAMSLLTALSVVLGVLNIGVIIYFIHHVAASIQADQVIYRCFRELCGDIETLLPAPSENSSLKPVAPALLKDGPFRHTLTADREGYVQTIDYEALATLRNDIVAGVEVIVRGGDHVFPRAPILVVHSHTEVNTSLLRALSASVIVGKNRTPIQDPEFALGQLVEIALRALSPGINDPATALTCLDRLTSACILMSERTFPAPSVINRDTNCWIKRRAFTMEGVIDRAFDQIRQDGKSHVAIALHILHCLYVLKQQLDPNYAALLARHANATYALAMTESVVEKDNAALDAALSRLV</sequence>